<dbReference type="OrthoDB" id="239865at2759"/>
<keyword evidence="6" id="KW-1185">Reference proteome</keyword>
<evidence type="ECO:0000313" key="6">
    <source>
        <dbReference type="Proteomes" id="UP000076858"/>
    </source>
</evidence>
<feature type="region of interest" description="Disordered" evidence="4">
    <location>
        <begin position="399"/>
        <end position="515"/>
    </location>
</feature>
<feature type="region of interest" description="Disordered" evidence="4">
    <location>
        <begin position="534"/>
        <end position="693"/>
    </location>
</feature>
<dbReference type="Proteomes" id="UP000076858">
    <property type="component" value="Unassembled WGS sequence"/>
</dbReference>
<dbReference type="GO" id="GO:0030576">
    <property type="term" value="P:Cajal body organization"/>
    <property type="evidence" value="ECO:0007669"/>
    <property type="project" value="TreeGrafter"/>
</dbReference>
<dbReference type="Pfam" id="PF00400">
    <property type="entry name" value="WD40"/>
    <property type="match status" value="3"/>
</dbReference>
<dbReference type="GO" id="GO:0003723">
    <property type="term" value="F:RNA binding"/>
    <property type="evidence" value="ECO:0007669"/>
    <property type="project" value="TreeGrafter"/>
</dbReference>
<feature type="region of interest" description="Disordered" evidence="4">
    <location>
        <begin position="960"/>
        <end position="979"/>
    </location>
</feature>
<evidence type="ECO:0000256" key="3">
    <source>
        <dbReference type="PROSITE-ProRule" id="PRU00221"/>
    </source>
</evidence>
<reference evidence="5 6" key="1">
    <citation type="submission" date="2016-03" db="EMBL/GenBank/DDBJ databases">
        <title>EvidentialGene: Evidence-directed Construction of Genes on Genomes.</title>
        <authorList>
            <person name="Gilbert D.G."/>
            <person name="Choi J.-H."/>
            <person name="Mockaitis K."/>
            <person name="Colbourne J."/>
            <person name="Pfrender M."/>
        </authorList>
    </citation>
    <scope>NUCLEOTIDE SEQUENCE [LARGE SCALE GENOMIC DNA]</scope>
    <source>
        <strain evidence="5 6">Xinb3</strain>
        <tissue evidence="5">Complete organism</tissue>
    </source>
</reference>
<gene>
    <name evidence="5" type="ORF">APZ42_019865</name>
</gene>
<dbReference type="InterPro" id="IPR015943">
    <property type="entry name" value="WD40/YVTN_repeat-like_dom_sf"/>
</dbReference>
<evidence type="ECO:0000256" key="2">
    <source>
        <dbReference type="ARBA" id="ARBA00041558"/>
    </source>
</evidence>
<dbReference type="STRING" id="35525.A0A164XRX5"/>
<comment type="caution">
    <text evidence="5">The sequence shown here is derived from an EMBL/GenBank/DDBJ whole genome shotgun (WGS) entry which is preliminary data.</text>
</comment>
<evidence type="ECO:0000313" key="5">
    <source>
        <dbReference type="EMBL" id="KZS14511.1"/>
    </source>
</evidence>
<dbReference type="InterPro" id="IPR051150">
    <property type="entry name" value="SWT21/TCAB1_mRNA_Telomere"/>
</dbReference>
<dbReference type="SMART" id="SM00320">
    <property type="entry name" value="WD40"/>
    <property type="match status" value="4"/>
</dbReference>
<sequence>MNMESDMIEVSSEIVQGVELFNEDILQKELSENAGALQETLVVQDAELCVIAEPVYYPEYQFDSPWTLVCSAQKEFENTKTQGFLKGCKWSPDGTCLLACADDGLLRLFDLPADLYNSHKKTFQGCSATELSPSLRIKEGEIIYDYCWHPHMSSWNLETCLLASTAKGSPTHLWDAYKGTLTATYRAYNNVDEVEAANSLCISPDGEKLYCGFDKCVRVFDIQTPGRHCEMRPTKSTDGLSASQSGIISCIAVNAALPSVYAAASYLKTIGLYSEPEGVALCVLEGHRGGVTHLKFSPDGMVLYSGGRKDPEILCWDLRNPGQVLYTMHRTVETNQRIYFDLDPSGHYLISGDTSGCVTIWDTQIGVETSNSESPLLSMKSLPERFRCRVNDDCTNGVSEPEYKAPTFKGPSQSYKEPAYTETDYKEPAYKEPAYKDSTPAYKEPAYKESAPAYKDSTPAYKEPEYKAPTFKGPSPSYKEPAYTETEYKEPGHKQPAYKEPAYKEPEYKEPEYKEPAYKEPAAAYKEPAYKEPVYQAPTPAYSEPAYKEPSYKEAAPAYKETEYKDPAPAYKEPAYKEPAYNKEPEYKEPAYNKEPEYKEPAYKEPEYKEPAYKAPDYKEESYKEPPRTDRPVFRDEIHYRETPHKETAHKSAYKGETYEAPKINYHSPQSDYVAPETEFRPTNKPYEAAGPKSPVYMERDFVPIKSQAANYDTPTTTYRTTTTYNDAPLSYDILKAFEKARPSGNAYTAAPSYPPTAVYEPVTAKYKAPEASYDSPTQGYDTVTAKYKATEAPYEAPKYEQTAYEAPKRYVETPPVRDYLPAKKYENPPARTPPSAAYYKPPNRYVEPPVHGSKYEAPAAYDAPAKYSEPAYEAPKNYDTPAKYADAPAYPAANKPDAYPVEKVTTPAYKETYPADDYAPSGYKDDVELSSTSYQAVSKNYDNPSDDYAQPPVAYDQVKKTEESYSADKESYASASYDEAKKDDTYGADAGSSPSYEAPKKKHYPVIIGRYQVTDSSAFLPKKVGGGESSTGAKSVGSQVHGSSGDEYVVYYLPYGQPLPVPVRRRRNADDSQPIYTIRRLRSLADRQRHSRKLSEESQPEQQVLTPEEAHEQFKYSFLNAKTDETLTESVEDQVTRTAADVRSQDEFLSPESEPKKVQGEVISSYADVGQDETVSPQVDKVQDEIVSQIDVGQDEIVSLQIDQLQYEIIILPHICFIQDYTFPADGLKDESPLVDEMIVAQIEEDLTKSSVMSEIVPETLSRPINDKSAVEEPVGEIIIVKVPAENQDERVIVAVDEVSVTHAQVEVTDEPAAAYEGGVANVDFIPRQQDPFTSHVSFNTKEIKKYSAYDKKKNPAIFKQSVLPGLTQMPIGDIRPLETAAESKEHWNGYSTWWTKLGYRVAKHYNYE</sequence>
<dbReference type="PROSITE" id="PS50082">
    <property type="entry name" value="WD_REPEATS_2"/>
    <property type="match status" value="1"/>
</dbReference>
<accession>A0A164XRX5</accession>
<feature type="region of interest" description="Disordered" evidence="4">
    <location>
        <begin position="820"/>
        <end position="843"/>
    </location>
</feature>
<feature type="compositionally biased region" description="Basic and acidic residues" evidence="4">
    <location>
        <begin position="1084"/>
        <end position="1097"/>
    </location>
</feature>
<dbReference type="PANTHER" id="PTHR13211:SF0">
    <property type="entry name" value="TELOMERASE CAJAL BODY PROTEIN 1"/>
    <property type="match status" value="1"/>
</dbReference>
<organism evidence="5 6">
    <name type="scientific">Daphnia magna</name>
    <dbReference type="NCBI Taxonomy" id="35525"/>
    <lineage>
        <taxon>Eukaryota</taxon>
        <taxon>Metazoa</taxon>
        <taxon>Ecdysozoa</taxon>
        <taxon>Arthropoda</taxon>
        <taxon>Crustacea</taxon>
        <taxon>Branchiopoda</taxon>
        <taxon>Diplostraca</taxon>
        <taxon>Cladocera</taxon>
        <taxon>Anomopoda</taxon>
        <taxon>Daphniidae</taxon>
        <taxon>Daphnia</taxon>
    </lineage>
</organism>
<feature type="repeat" description="WD" evidence="3">
    <location>
        <begin position="284"/>
        <end position="326"/>
    </location>
</feature>
<dbReference type="EMBL" id="LRGB01000944">
    <property type="protein sequence ID" value="KZS14511.1"/>
    <property type="molecule type" value="Genomic_DNA"/>
</dbReference>
<dbReference type="InterPro" id="IPR036322">
    <property type="entry name" value="WD40_repeat_dom_sf"/>
</dbReference>
<dbReference type="GO" id="GO:0015030">
    <property type="term" value="C:Cajal body"/>
    <property type="evidence" value="ECO:0007669"/>
    <property type="project" value="TreeGrafter"/>
</dbReference>
<proteinExistence type="inferred from homology"/>
<evidence type="ECO:0000256" key="1">
    <source>
        <dbReference type="ARBA" id="ARBA00038279"/>
    </source>
</evidence>
<keyword evidence="3" id="KW-0853">WD repeat</keyword>
<dbReference type="PANTHER" id="PTHR13211">
    <property type="entry name" value="TELOMERASE CAJAL BODY PROTEIN 1"/>
    <property type="match status" value="1"/>
</dbReference>
<comment type="similarity">
    <text evidence="1">Belongs to the TCAB1 family.</text>
</comment>
<feature type="compositionally biased region" description="Basic and acidic residues" evidence="4">
    <location>
        <begin position="574"/>
        <end position="650"/>
    </location>
</feature>
<dbReference type="InterPro" id="IPR001680">
    <property type="entry name" value="WD40_rpt"/>
</dbReference>
<feature type="compositionally biased region" description="Basic and acidic residues" evidence="4">
    <location>
        <begin position="960"/>
        <end position="972"/>
    </location>
</feature>
<feature type="compositionally biased region" description="Basic and acidic residues" evidence="4">
    <location>
        <begin position="501"/>
        <end position="515"/>
    </location>
</feature>
<dbReference type="SUPFAM" id="SSF50978">
    <property type="entry name" value="WD40 repeat-like"/>
    <property type="match status" value="1"/>
</dbReference>
<feature type="region of interest" description="Disordered" evidence="4">
    <location>
        <begin position="1064"/>
        <end position="1110"/>
    </location>
</feature>
<name>A0A164XRX5_9CRUS</name>
<dbReference type="Gene3D" id="2.130.10.10">
    <property type="entry name" value="YVTN repeat-like/Quinoprotein amine dehydrogenase"/>
    <property type="match status" value="2"/>
</dbReference>
<feature type="compositionally biased region" description="Basic and acidic residues" evidence="4">
    <location>
        <begin position="423"/>
        <end position="435"/>
    </location>
</feature>
<protein>
    <recommendedName>
        <fullName evidence="2">WD repeat-containing protein 79</fullName>
    </recommendedName>
</protein>
<evidence type="ECO:0000256" key="4">
    <source>
        <dbReference type="SAM" id="MobiDB-lite"/>
    </source>
</evidence>